<evidence type="ECO:0000313" key="1">
    <source>
        <dbReference type="EMBL" id="MPN56035.1"/>
    </source>
</evidence>
<accession>A0A645IX80</accession>
<dbReference type="AlphaFoldDB" id="A0A645IX80"/>
<reference evidence="1" key="1">
    <citation type="submission" date="2019-08" db="EMBL/GenBank/DDBJ databases">
        <authorList>
            <person name="Kucharzyk K."/>
            <person name="Murdoch R.W."/>
            <person name="Higgins S."/>
            <person name="Loffler F."/>
        </authorList>
    </citation>
    <scope>NUCLEOTIDE SEQUENCE</scope>
</reference>
<dbReference type="EMBL" id="VSSQ01125939">
    <property type="protein sequence ID" value="MPN56035.1"/>
    <property type="molecule type" value="Genomic_DNA"/>
</dbReference>
<sequence>MLVFTVGFDCYLERISVLLGGYSGVRMVDQIVPGRIGAILPDILQYQAIRQRQILSAAQGKNRTAVSGKNPRENIELHKPSLISGKYSIAAVKKQDQPHSEYVTAVDI</sequence>
<protein>
    <submittedName>
        <fullName evidence="1">Uncharacterized protein</fullName>
    </submittedName>
</protein>
<name>A0A645IX80_9ZZZZ</name>
<proteinExistence type="predicted"/>
<gene>
    <name evidence="1" type="ORF">SDC9_203720</name>
</gene>
<organism evidence="1">
    <name type="scientific">bioreactor metagenome</name>
    <dbReference type="NCBI Taxonomy" id="1076179"/>
    <lineage>
        <taxon>unclassified sequences</taxon>
        <taxon>metagenomes</taxon>
        <taxon>ecological metagenomes</taxon>
    </lineage>
</organism>
<comment type="caution">
    <text evidence="1">The sequence shown here is derived from an EMBL/GenBank/DDBJ whole genome shotgun (WGS) entry which is preliminary data.</text>
</comment>